<accession>A0A7S3HWZ5</accession>
<dbReference type="AlphaFoldDB" id="A0A7S3HWZ5"/>
<feature type="region of interest" description="Disordered" evidence="1">
    <location>
        <begin position="1"/>
        <end position="21"/>
    </location>
</feature>
<protein>
    <submittedName>
        <fullName evidence="2">Uncharacterized protein</fullName>
    </submittedName>
</protein>
<proteinExistence type="predicted"/>
<evidence type="ECO:0000313" key="2">
    <source>
        <dbReference type="EMBL" id="CAE0306881.1"/>
    </source>
</evidence>
<organism evidence="2">
    <name type="scientific">Favella ehrenbergii</name>
    <dbReference type="NCBI Taxonomy" id="182087"/>
    <lineage>
        <taxon>Eukaryota</taxon>
        <taxon>Sar</taxon>
        <taxon>Alveolata</taxon>
        <taxon>Ciliophora</taxon>
        <taxon>Intramacronucleata</taxon>
        <taxon>Spirotrichea</taxon>
        <taxon>Choreotrichia</taxon>
        <taxon>Tintinnida</taxon>
        <taxon>Xystonellidae</taxon>
        <taxon>Favella</taxon>
    </lineage>
</organism>
<sequence>MSSVGFSDGSRSRDPSPSGLSDCCQNEIELRDRVLSSKRILLRNFFSYYIKSLMLVNEQLNMSYLAKLKQKYMQLREQDKITVREVNDTIEQMQVDEWSKNQLYLMLAEQTTNMRDMLMSDEEAASASAAPATSTSDTASYSGAGASASAGLWYTMGGASMQGRPLSGYDAGQQHFNTKDARLGACSGSPSLAAAEEDEAETLDDIYMDVVE</sequence>
<name>A0A7S3HWZ5_9SPIT</name>
<gene>
    <name evidence="2" type="ORF">FEHR0123_LOCUS1788</name>
</gene>
<reference evidence="2" key="1">
    <citation type="submission" date="2021-01" db="EMBL/GenBank/DDBJ databases">
        <authorList>
            <person name="Corre E."/>
            <person name="Pelletier E."/>
            <person name="Niang G."/>
            <person name="Scheremetjew M."/>
            <person name="Finn R."/>
            <person name="Kale V."/>
            <person name="Holt S."/>
            <person name="Cochrane G."/>
            <person name="Meng A."/>
            <person name="Brown T."/>
            <person name="Cohen L."/>
        </authorList>
    </citation>
    <scope>NUCLEOTIDE SEQUENCE</scope>
    <source>
        <strain evidence="2">Fehren 1</strain>
    </source>
</reference>
<dbReference type="EMBL" id="HBIE01005711">
    <property type="protein sequence ID" value="CAE0306881.1"/>
    <property type="molecule type" value="Transcribed_RNA"/>
</dbReference>
<evidence type="ECO:0000256" key="1">
    <source>
        <dbReference type="SAM" id="MobiDB-lite"/>
    </source>
</evidence>